<dbReference type="InterPro" id="IPR016181">
    <property type="entry name" value="Acyl_CoA_acyltransferase"/>
</dbReference>
<accession>A0A150QT95</accession>
<keyword evidence="3 6" id="KW-0812">Transmembrane</keyword>
<dbReference type="Gene3D" id="3.40.630.30">
    <property type="match status" value="1"/>
</dbReference>
<evidence type="ECO:0000259" key="7">
    <source>
        <dbReference type="PROSITE" id="PS51186"/>
    </source>
</evidence>
<dbReference type="AlphaFoldDB" id="A0A150QT95"/>
<feature type="transmembrane region" description="Helical" evidence="6">
    <location>
        <begin position="426"/>
        <end position="446"/>
    </location>
</feature>
<dbReference type="GO" id="GO:0055091">
    <property type="term" value="P:phospholipid homeostasis"/>
    <property type="evidence" value="ECO:0007669"/>
    <property type="project" value="TreeGrafter"/>
</dbReference>
<evidence type="ECO:0000256" key="1">
    <source>
        <dbReference type="ARBA" id="ARBA00004651"/>
    </source>
</evidence>
<dbReference type="InterPro" id="IPR051211">
    <property type="entry name" value="PG_lysyltransferase"/>
</dbReference>
<evidence type="ECO:0000313" key="9">
    <source>
        <dbReference type="Proteomes" id="UP000075260"/>
    </source>
</evidence>
<dbReference type="GO" id="GO:0005886">
    <property type="term" value="C:plasma membrane"/>
    <property type="evidence" value="ECO:0007669"/>
    <property type="project" value="UniProtKB-SubCell"/>
</dbReference>
<evidence type="ECO:0000256" key="2">
    <source>
        <dbReference type="ARBA" id="ARBA00022475"/>
    </source>
</evidence>
<proteinExistence type="predicted"/>
<dbReference type="CDD" id="cd04301">
    <property type="entry name" value="NAT_SF"/>
    <property type="match status" value="1"/>
</dbReference>
<comment type="caution">
    <text evidence="8">The sequence shown here is derived from an EMBL/GenBank/DDBJ whole genome shotgun (WGS) entry which is preliminary data.</text>
</comment>
<dbReference type="Proteomes" id="UP000075260">
    <property type="component" value="Unassembled WGS sequence"/>
</dbReference>
<sequence>MEPPQQSPERERVLALLRCHGWNATSFQTLESDFRYWFQGDDACVAYVDTGAAWVAAGAPLATPERLADVAEAFVEAASANGRRACFFGTEARFCRLVPWATMQIGEQPVWDPSRWAGVLRSSRSLREQLRRARAKGVIARALSPDELADASGPLRRGVERLVARWASSRPMALMGFLVQLELFSFAGERRYFVAEAGGAVVGFLSAVPVYARRGLFLEDLLRDPAAPNGTAELLVDQAMRTAAAEGCLYVTLGLAPLAGPVGGGLRAARRLGARLYDFRGLYAFKAKLRPDRWEPIHLAYPPGGRGAMAIHDVLAAFARGGLLRFGVATLLRGPAVVFELLGYLLIPWTALLALSPAARWFPSPAVKWAWVAFDVCLSLAMLRLSRRLRPSLLLFMAALVTCDAALTLIEALLFNLPRMRGALDLAIVGVAIAAPTVAAILLWSARMHAPGGLARAGKPWLPS</sequence>
<dbReference type="PROSITE" id="PS51186">
    <property type="entry name" value="GNAT"/>
    <property type="match status" value="1"/>
</dbReference>
<evidence type="ECO:0000256" key="4">
    <source>
        <dbReference type="ARBA" id="ARBA00022989"/>
    </source>
</evidence>
<feature type="transmembrane region" description="Helical" evidence="6">
    <location>
        <begin position="341"/>
        <end position="363"/>
    </location>
</feature>
<dbReference type="GO" id="GO:0016747">
    <property type="term" value="F:acyltransferase activity, transferring groups other than amino-acyl groups"/>
    <property type="evidence" value="ECO:0007669"/>
    <property type="project" value="InterPro"/>
</dbReference>
<dbReference type="SUPFAM" id="SSF55729">
    <property type="entry name" value="Acyl-CoA N-acyltransferases (Nat)"/>
    <property type="match status" value="1"/>
</dbReference>
<keyword evidence="5 6" id="KW-0472">Membrane</keyword>
<gene>
    <name evidence="8" type="ORF">BE15_22935</name>
</gene>
<dbReference type="GO" id="GO:0016755">
    <property type="term" value="F:aminoacyltransferase activity"/>
    <property type="evidence" value="ECO:0007669"/>
    <property type="project" value="TreeGrafter"/>
</dbReference>
<keyword evidence="4 6" id="KW-1133">Transmembrane helix</keyword>
<protein>
    <recommendedName>
        <fullName evidence="7">N-acetyltransferase domain-containing protein</fullName>
    </recommendedName>
</protein>
<evidence type="ECO:0000256" key="6">
    <source>
        <dbReference type="SAM" id="Phobius"/>
    </source>
</evidence>
<comment type="subcellular location">
    <subcellularLocation>
        <location evidence="1">Cell membrane</location>
        <topology evidence="1">Multi-pass membrane protein</topology>
    </subcellularLocation>
</comment>
<feature type="domain" description="N-acetyltransferase" evidence="7">
    <location>
        <begin position="153"/>
        <end position="292"/>
    </location>
</feature>
<evidence type="ECO:0000256" key="5">
    <source>
        <dbReference type="ARBA" id="ARBA00023136"/>
    </source>
</evidence>
<dbReference type="RefSeq" id="WP_061607100.1">
    <property type="nucleotide sequence ID" value="NZ_JEMA01000350.1"/>
</dbReference>
<dbReference type="InterPro" id="IPR024320">
    <property type="entry name" value="LPG_synthase_C"/>
</dbReference>
<dbReference type="InterPro" id="IPR000182">
    <property type="entry name" value="GNAT_dom"/>
</dbReference>
<keyword evidence="2" id="KW-1003">Cell membrane</keyword>
<organism evidence="8 9">
    <name type="scientific">Sorangium cellulosum</name>
    <name type="common">Polyangium cellulosum</name>
    <dbReference type="NCBI Taxonomy" id="56"/>
    <lineage>
        <taxon>Bacteria</taxon>
        <taxon>Pseudomonadati</taxon>
        <taxon>Myxococcota</taxon>
        <taxon>Polyangia</taxon>
        <taxon>Polyangiales</taxon>
        <taxon>Polyangiaceae</taxon>
        <taxon>Sorangium</taxon>
    </lineage>
</organism>
<dbReference type="EMBL" id="JEMA01000350">
    <property type="protein sequence ID" value="KYF71221.1"/>
    <property type="molecule type" value="Genomic_DNA"/>
</dbReference>
<evidence type="ECO:0000313" key="8">
    <source>
        <dbReference type="EMBL" id="KYF71221.1"/>
    </source>
</evidence>
<name>A0A150QT95_SORCE</name>
<feature type="transmembrane region" description="Helical" evidence="6">
    <location>
        <begin position="393"/>
        <end position="414"/>
    </location>
</feature>
<dbReference type="PANTHER" id="PTHR34697:SF2">
    <property type="entry name" value="PHOSPHATIDYLGLYCEROL LYSYLTRANSFERASE"/>
    <property type="match status" value="1"/>
</dbReference>
<dbReference type="Pfam" id="PF09924">
    <property type="entry name" value="LPG_synthase_C"/>
    <property type="match status" value="1"/>
</dbReference>
<dbReference type="PANTHER" id="PTHR34697">
    <property type="entry name" value="PHOSPHATIDYLGLYCEROL LYSYLTRANSFERASE"/>
    <property type="match status" value="1"/>
</dbReference>
<evidence type="ECO:0000256" key="3">
    <source>
        <dbReference type="ARBA" id="ARBA00022692"/>
    </source>
</evidence>
<reference evidence="8 9" key="1">
    <citation type="submission" date="2014-02" db="EMBL/GenBank/DDBJ databases">
        <title>The small core and large imbalanced accessory genome model reveals a collaborative survival strategy of Sorangium cellulosum strains in nature.</title>
        <authorList>
            <person name="Han K."/>
            <person name="Peng R."/>
            <person name="Blom J."/>
            <person name="Li Y.-Z."/>
        </authorList>
    </citation>
    <scope>NUCLEOTIDE SEQUENCE [LARGE SCALE GENOMIC DNA]</scope>
    <source>
        <strain evidence="8 9">So0008-312</strain>
    </source>
</reference>